<protein>
    <submittedName>
        <fullName evidence="2">Uncharacterized protein</fullName>
    </submittedName>
</protein>
<gene>
    <name evidence="2" type="ORF">TIFTF001_032960</name>
</gene>
<reference evidence="2" key="1">
    <citation type="submission" date="2023-07" db="EMBL/GenBank/DDBJ databases">
        <title>draft genome sequence of fig (Ficus carica).</title>
        <authorList>
            <person name="Takahashi T."/>
            <person name="Nishimura K."/>
        </authorList>
    </citation>
    <scope>NUCLEOTIDE SEQUENCE</scope>
</reference>
<dbReference type="AlphaFoldDB" id="A0AA88J8K3"/>
<feature type="compositionally biased region" description="Polar residues" evidence="1">
    <location>
        <begin position="10"/>
        <end position="20"/>
    </location>
</feature>
<evidence type="ECO:0000256" key="1">
    <source>
        <dbReference type="SAM" id="MobiDB-lite"/>
    </source>
</evidence>
<dbReference type="EMBL" id="BTGU01000161">
    <property type="protein sequence ID" value="GMN63876.1"/>
    <property type="molecule type" value="Genomic_DNA"/>
</dbReference>
<evidence type="ECO:0000313" key="2">
    <source>
        <dbReference type="EMBL" id="GMN63876.1"/>
    </source>
</evidence>
<dbReference type="Proteomes" id="UP001187192">
    <property type="component" value="Unassembled WGS sequence"/>
</dbReference>
<comment type="caution">
    <text evidence="2">The sequence shown here is derived from an EMBL/GenBank/DDBJ whole genome shotgun (WGS) entry which is preliminary data.</text>
</comment>
<keyword evidence="3" id="KW-1185">Reference proteome</keyword>
<sequence>MSDLSDSENDILSGSANVTGSSSPTSSTSSSSTEEVTAPRDRTPDHLSGISDVPSPGNPVTPISRGQEGVAHLEKILQVGPGTRPDRRFIEELNGVAQTQPAPVVDLTADVRDVPEKAASQASTSGREDS</sequence>
<name>A0AA88J8K3_FICCA</name>
<accession>A0AA88J8K3</accession>
<feature type="compositionally biased region" description="Low complexity" evidence="1">
    <location>
        <begin position="21"/>
        <end position="33"/>
    </location>
</feature>
<feature type="region of interest" description="Disordered" evidence="1">
    <location>
        <begin position="1"/>
        <end position="69"/>
    </location>
</feature>
<evidence type="ECO:0000313" key="3">
    <source>
        <dbReference type="Proteomes" id="UP001187192"/>
    </source>
</evidence>
<proteinExistence type="predicted"/>
<organism evidence="2 3">
    <name type="scientific">Ficus carica</name>
    <name type="common">Common fig</name>
    <dbReference type="NCBI Taxonomy" id="3494"/>
    <lineage>
        <taxon>Eukaryota</taxon>
        <taxon>Viridiplantae</taxon>
        <taxon>Streptophyta</taxon>
        <taxon>Embryophyta</taxon>
        <taxon>Tracheophyta</taxon>
        <taxon>Spermatophyta</taxon>
        <taxon>Magnoliopsida</taxon>
        <taxon>eudicotyledons</taxon>
        <taxon>Gunneridae</taxon>
        <taxon>Pentapetalae</taxon>
        <taxon>rosids</taxon>
        <taxon>fabids</taxon>
        <taxon>Rosales</taxon>
        <taxon>Moraceae</taxon>
        <taxon>Ficeae</taxon>
        <taxon>Ficus</taxon>
    </lineage>
</organism>